<dbReference type="PANTHER" id="PTHR47271:SF2">
    <property type="entry name" value="ARGININE DEIMINASE"/>
    <property type="match status" value="1"/>
</dbReference>
<proteinExistence type="predicted"/>
<evidence type="ECO:0000313" key="1">
    <source>
        <dbReference type="EMBL" id="AXI08011.1"/>
    </source>
</evidence>
<keyword evidence="2" id="KW-1185">Reference proteome</keyword>
<dbReference type="SUPFAM" id="SSF55909">
    <property type="entry name" value="Pentein"/>
    <property type="match status" value="1"/>
</dbReference>
<dbReference type="KEGG" id="ocn:CUC15_03005"/>
<dbReference type="PANTHER" id="PTHR47271">
    <property type="entry name" value="ARGININE DEIMINASE"/>
    <property type="match status" value="1"/>
</dbReference>
<name>A0A345PDD1_9BACI</name>
<dbReference type="OrthoDB" id="9814070at2"/>
<dbReference type="EMBL" id="CP024848">
    <property type="protein sequence ID" value="AXI08011.1"/>
    <property type="molecule type" value="Genomic_DNA"/>
</dbReference>
<evidence type="ECO:0000313" key="2">
    <source>
        <dbReference type="Proteomes" id="UP000253908"/>
    </source>
</evidence>
<dbReference type="RefSeq" id="WP_114915304.1">
    <property type="nucleotide sequence ID" value="NZ_CP024848.1"/>
</dbReference>
<accession>A0A345PDD1</accession>
<dbReference type="GO" id="GO:0016990">
    <property type="term" value="F:arginine deiminase activity"/>
    <property type="evidence" value="ECO:0007669"/>
    <property type="project" value="TreeGrafter"/>
</dbReference>
<organism evidence="1 2">
    <name type="scientific">Oceanobacillus zhaokaii</name>
    <dbReference type="NCBI Taxonomy" id="2052660"/>
    <lineage>
        <taxon>Bacteria</taxon>
        <taxon>Bacillati</taxon>
        <taxon>Bacillota</taxon>
        <taxon>Bacilli</taxon>
        <taxon>Bacillales</taxon>
        <taxon>Bacillaceae</taxon>
        <taxon>Oceanobacillus</taxon>
    </lineage>
</organism>
<dbReference type="Gene3D" id="3.75.10.10">
    <property type="entry name" value="L-arginine/glycine Amidinotransferase, Chain A"/>
    <property type="match status" value="1"/>
</dbReference>
<gene>
    <name evidence="1" type="ORF">CUC15_03005</name>
</gene>
<dbReference type="Proteomes" id="UP000253908">
    <property type="component" value="Chromosome"/>
</dbReference>
<dbReference type="GO" id="GO:0019546">
    <property type="term" value="P:L-arginine deiminase pathway"/>
    <property type="evidence" value="ECO:0007669"/>
    <property type="project" value="TreeGrafter"/>
</dbReference>
<protein>
    <submittedName>
        <fullName evidence="1">Uncharacterized protein</fullName>
    </submittedName>
</protein>
<dbReference type="Pfam" id="PF19420">
    <property type="entry name" value="DDAH_eukar"/>
    <property type="match status" value="1"/>
</dbReference>
<dbReference type="AlphaFoldDB" id="A0A345PDD1"/>
<reference evidence="2" key="1">
    <citation type="submission" date="2017-11" db="EMBL/GenBank/DDBJ databases">
        <authorList>
            <person name="Zhu W."/>
        </authorList>
    </citation>
    <scope>NUCLEOTIDE SEQUENCE [LARGE SCALE GENOMIC DNA]</scope>
    <source>
        <strain evidence="2">160</strain>
    </source>
</reference>
<sequence>MENMTSNKSVPTVNSTNEYDRLKQVITVSPQYMKIEEVINNTQQHYLTNNIDTNIALQQHETFTNTLKEHGAQVIQLEAKEKLNEQVFTRDIGFTLGDTFFVSSMKEDIRKPEIAELINWLESMRIPFQIIDCGSIEGGDVIVDNKNIWIGISNRTSHAAVTALQQMLPAYNIKPIQLREDILHLDCVFNIISEDTALIYEAAIESDGYKHLKQSYQLIEVTEEEQFKMGPNVLSIGGKKIISMPENKRLNRVLTQAGYHVIEIEFSEIIKSGGSFRCCSLPLIRE</sequence>